<dbReference type="EMBL" id="CP034036">
    <property type="protein sequence ID" value="QCR04007.1"/>
    <property type="molecule type" value="Genomic_DNA"/>
</dbReference>
<dbReference type="RefSeq" id="WP_009112148.1">
    <property type="nucleotide sequence ID" value="NZ_CP034036.1"/>
</dbReference>
<keyword evidence="1" id="KW-0812">Transmembrane</keyword>
<dbReference type="AlphaFoldDB" id="A0A2U1UC44"/>
<evidence type="ECO:0000256" key="1">
    <source>
        <dbReference type="SAM" id="Phobius"/>
    </source>
</evidence>
<dbReference type="EMBL" id="QDKK01000057">
    <property type="protein sequence ID" value="PWC19256.1"/>
    <property type="molecule type" value="Genomic_DNA"/>
</dbReference>
<dbReference type="Proteomes" id="UP000295985">
    <property type="component" value="Unassembled WGS sequence"/>
</dbReference>
<evidence type="ECO:0000313" key="3">
    <source>
        <dbReference type="EMBL" id="QCR04007.1"/>
    </source>
</evidence>
<protein>
    <submittedName>
        <fullName evidence="2">Paraquat-inducible protein A</fullName>
    </submittedName>
</protein>
<keyword evidence="1" id="KW-0472">Membrane</keyword>
<name>A0A2U1UC44_9GAMM</name>
<reference evidence="2 4" key="1">
    <citation type="submission" date="2018-04" db="EMBL/GenBank/DDBJ databases">
        <title>Brenneria corticis sp.nov.</title>
        <authorList>
            <person name="Li Y."/>
        </authorList>
    </citation>
    <scope>NUCLEOTIDE SEQUENCE [LARGE SCALE GENOMIC DNA]</scope>
    <source>
        <strain evidence="2 4">LMG 2694</strain>
    </source>
</reference>
<feature type="transmembrane region" description="Helical" evidence="1">
    <location>
        <begin position="143"/>
        <end position="161"/>
    </location>
</feature>
<keyword evidence="5" id="KW-1185">Reference proteome</keyword>
<dbReference type="Pfam" id="PF04403">
    <property type="entry name" value="PqiA"/>
    <property type="match status" value="1"/>
</dbReference>
<feature type="transmembrane region" description="Helical" evidence="1">
    <location>
        <begin position="94"/>
        <end position="122"/>
    </location>
</feature>
<dbReference type="OrthoDB" id="9807787at2"/>
<proteinExistence type="predicted"/>
<evidence type="ECO:0000313" key="2">
    <source>
        <dbReference type="EMBL" id="PWC19256.1"/>
    </source>
</evidence>
<keyword evidence="1" id="KW-1133">Transmembrane helix</keyword>
<reference evidence="3 5" key="2">
    <citation type="submission" date="2018-11" db="EMBL/GenBank/DDBJ databases">
        <title>Genome sequences of Brenneria nigrifluens and Brenneria rubrifaciens.</title>
        <authorList>
            <person name="Poret-Peterson A.T."/>
            <person name="McClean A.E."/>
            <person name="Kluepfel D.A."/>
        </authorList>
    </citation>
    <scope>NUCLEOTIDE SEQUENCE [LARGE SCALE GENOMIC DNA]</scope>
    <source>
        <strain evidence="3 5">ATCC 13028</strain>
    </source>
</reference>
<dbReference type="Proteomes" id="UP000303847">
    <property type="component" value="Chromosome"/>
</dbReference>
<accession>A0A2U1UC44</accession>
<gene>
    <name evidence="2" type="ORF">DDT54_22345</name>
    <name evidence="3" type="ORF">EH206_07335</name>
</gene>
<evidence type="ECO:0000313" key="5">
    <source>
        <dbReference type="Proteomes" id="UP000303847"/>
    </source>
</evidence>
<sequence>MKTFPDLVICRHCDSVYHRRILAAGAEARCRRCGFTLYRAGPAAFERWLALTITAGIAFIIANVCPILQVSLYGLRNEVTLWQCVAALSHGATLPLAVCAFLLLMLAPCLQIALLGWILVFARRDRTAPGFIPAMKMLRWLRPWSMIEVGMLGLMVAAVKLDGFLQVASGAGSWAMAALMFLIAIICHQDTHALWELASRRRRAGAIA</sequence>
<feature type="transmembrane region" description="Helical" evidence="1">
    <location>
        <begin position="48"/>
        <end position="74"/>
    </location>
</feature>
<feature type="transmembrane region" description="Helical" evidence="1">
    <location>
        <begin position="167"/>
        <end position="187"/>
    </location>
</feature>
<dbReference type="InterPro" id="IPR007498">
    <property type="entry name" value="PqiA-like"/>
</dbReference>
<evidence type="ECO:0000313" key="4">
    <source>
        <dbReference type="Proteomes" id="UP000295985"/>
    </source>
</evidence>
<organism evidence="2 4">
    <name type="scientific">Brenneria nigrifluens DSM 30175 = ATCC 13028</name>
    <dbReference type="NCBI Taxonomy" id="1121120"/>
    <lineage>
        <taxon>Bacteria</taxon>
        <taxon>Pseudomonadati</taxon>
        <taxon>Pseudomonadota</taxon>
        <taxon>Gammaproteobacteria</taxon>
        <taxon>Enterobacterales</taxon>
        <taxon>Pectobacteriaceae</taxon>
        <taxon>Brenneria</taxon>
    </lineage>
</organism>